<sequence length="190" mass="21557">MSGGEGDKEVGKDHSRISKEGVNVSIVEDTENDGSLNNDIAGCVETIEKCTEVNKTVSTENVGSSRNDIGNTYARMVAKDIKSVDNKLSFVPTEISDEGSDIVIFDEELVNKGTAQWKLTFCGHFFWYRMNVHELRYHIRIMWNKWGIDDIFKFRHEEGMKKVLELGPWLVNGKPLVIRKWNPTVGMEMG</sequence>
<dbReference type="AlphaFoldDB" id="A0A2U1M4Z0"/>
<dbReference type="Pfam" id="PF14111">
    <property type="entry name" value="DUF4283"/>
    <property type="match status" value="1"/>
</dbReference>
<evidence type="ECO:0000313" key="4">
    <source>
        <dbReference type="Proteomes" id="UP000245207"/>
    </source>
</evidence>
<organism evidence="3 4">
    <name type="scientific">Artemisia annua</name>
    <name type="common">Sweet wormwood</name>
    <dbReference type="NCBI Taxonomy" id="35608"/>
    <lineage>
        <taxon>Eukaryota</taxon>
        <taxon>Viridiplantae</taxon>
        <taxon>Streptophyta</taxon>
        <taxon>Embryophyta</taxon>
        <taxon>Tracheophyta</taxon>
        <taxon>Spermatophyta</taxon>
        <taxon>Magnoliopsida</taxon>
        <taxon>eudicotyledons</taxon>
        <taxon>Gunneridae</taxon>
        <taxon>Pentapetalae</taxon>
        <taxon>asterids</taxon>
        <taxon>campanulids</taxon>
        <taxon>Asterales</taxon>
        <taxon>Asteraceae</taxon>
        <taxon>Asteroideae</taxon>
        <taxon>Anthemideae</taxon>
        <taxon>Artemisiinae</taxon>
        <taxon>Artemisia</taxon>
    </lineage>
</organism>
<protein>
    <recommendedName>
        <fullName evidence="2">DUF4283 domain-containing protein</fullName>
    </recommendedName>
</protein>
<gene>
    <name evidence="3" type="ORF">CTI12_AA420710</name>
</gene>
<feature type="region of interest" description="Disordered" evidence="1">
    <location>
        <begin position="1"/>
        <end position="30"/>
    </location>
</feature>
<reference evidence="3 4" key="1">
    <citation type="journal article" date="2018" name="Mol. Plant">
        <title>The genome of Artemisia annua provides insight into the evolution of Asteraceae family and artemisinin biosynthesis.</title>
        <authorList>
            <person name="Shen Q."/>
            <person name="Zhang L."/>
            <person name="Liao Z."/>
            <person name="Wang S."/>
            <person name="Yan T."/>
            <person name="Shi P."/>
            <person name="Liu M."/>
            <person name="Fu X."/>
            <person name="Pan Q."/>
            <person name="Wang Y."/>
            <person name="Lv Z."/>
            <person name="Lu X."/>
            <person name="Zhang F."/>
            <person name="Jiang W."/>
            <person name="Ma Y."/>
            <person name="Chen M."/>
            <person name="Hao X."/>
            <person name="Li L."/>
            <person name="Tang Y."/>
            <person name="Lv G."/>
            <person name="Zhou Y."/>
            <person name="Sun X."/>
            <person name="Brodelius P.E."/>
            <person name="Rose J.K.C."/>
            <person name="Tang K."/>
        </authorList>
    </citation>
    <scope>NUCLEOTIDE SEQUENCE [LARGE SCALE GENOMIC DNA]</scope>
    <source>
        <strain evidence="4">cv. Huhao1</strain>
        <tissue evidence="3">Leaf</tissue>
    </source>
</reference>
<evidence type="ECO:0000313" key="3">
    <source>
        <dbReference type="EMBL" id="PWA56332.1"/>
    </source>
</evidence>
<accession>A0A2U1M4Z0</accession>
<dbReference type="InterPro" id="IPR025558">
    <property type="entry name" value="DUF4283"/>
</dbReference>
<feature type="domain" description="DUF4283" evidence="2">
    <location>
        <begin position="151"/>
        <end position="187"/>
    </location>
</feature>
<comment type="caution">
    <text evidence="3">The sequence shown here is derived from an EMBL/GenBank/DDBJ whole genome shotgun (WGS) entry which is preliminary data.</text>
</comment>
<keyword evidence="4" id="KW-1185">Reference proteome</keyword>
<dbReference type="Proteomes" id="UP000245207">
    <property type="component" value="Unassembled WGS sequence"/>
</dbReference>
<proteinExistence type="predicted"/>
<evidence type="ECO:0000256" key="1">
    <source>
        <dbReference type="SAM" id="MobiDB-lite"/>
    </source>
</evidence>
<name>A0A2U1M4Z0_ARTAN</name>
<dbReference type="OrthoDB" id="1748435at2759"/>
<evidence type="ECO:0000259" key="2">
    <source>
        <dbReference type="Pfam" id="PF14111"/>
    </source>
</evidence>
<feature type="compositionally biased region" description="Basic and acidic residues" evidence="1">
    <location>
        <begin position="1"/>
        <end position="19"/>
    </location>
</feature>
<dbReference type="EMBL" id="PKPP01006492">
    <property type="protein sequence ID" value="PWA56332.1"/>
    <property type="molecule type" value="Genomic_DNA"/>
</dbReference>